<reference evidence="1" key="1">
    <citation type="submission" date="2020-07" db="EMBL/GenBank/DDBJ databases">
        <title>Huge and variable diversity of episymbiotic CPR bacteria and DPANN archaea in groundwater ecosystems.</title>
        <authorList>
            <person name="He C.Y."/>
            <person name="Keren R."/>
            <person name="Whittaker M."/>
            <person name="Farag I.F."/>
            <person name="Doudna J."/>
            <person name="Cate J.H.D."/>
            <person name="Banfield J.F."/>
        </authorList>
    </citation>
    <scope>NUCLEOTIDE SEQUENCE</scope>
    <source>
        <strain evidence="1">NC_groundwater_763_Ag_S-0.2um_68_21</strain>
    </source>
</reference>
<dbReference type="EMBL" id="JACPUR010000018">
    <property type="protein sequence ID" value="MBI3127577.1"/>
    <property type="molecule type" value="Genomic_DNA"/>
</dbReference>
<dbReference type="AlphaFoldDB" id="A0A932I0K9"/>
<sequence>MSTELERRNAVLGMDVFGGHLEEKNAPAETDRELEHKKLGARLLRESGLPQSVLSSLFLQQVSEASDEAAIRALIEDRRLATLPADSARKRAAISLPVFGGPLREDEREFAIREGLIR</sequence>
<proteinExistence type="predicted"/>
<accession>A0A932I0K9</accession>
<name>A0A932I0K9_UNCTE</name>
<evidence type="ECO:0000313" key="2">
    <source>
        <dbReference type="Proteomes" id="UP000782312"/>
    </source>
</evidence>
<gene>
    <name evidence="1" type="ORF">HYZ11_08245</name>
</gene>
<organism evidence="1 2">
    <name type="scientific">Tectimicrobiota bacterium</name>
    <dbReference type="NCBI Taxonomy" id="2528274"/>
    <lineage>
        <taxon>Bacteria</taxon>
        <taxon>Pseudomonadati</taxon>
        <taxon>Nitrospinota/Tectimicrobiota group</taxon>
        <taxon>Candidatus Tectimicrobiota</taxon>
    </lineage>
</organism>
<evidence type="ECO:0000313" key="1">
    <source>
        <dbReference type="EMBL" id="MBI3127577.1"/>
    </source>
</evidence>
<dbReference type="Proteomes" id="UP000782312">
    <property type="component" value="Unassembled WGS sequence"/>
</dbReference>
<protein>
    <submittedName>
        <fullName evidence="1">Uncharacterized protein</fullName>
    </submittedName>
</protein>
<comment type="caution">
    <text evidence="1">The sequence shown here is derived from an EMBL/GenBank/DDBJ whole genome shotgun (WGS) entry which is preliminary data.</text>
</comment>